<gene>
    <name evidence="1" type="ORF">OYC61_014665</name>
</gene>
<reference evidence="1" key="1">
    <citation type="submission" date="2023-08" db="EMBL/GenBank/DDBJ databases">
        <title>Study of Resistomes in environmental pathogenic environmental.</title>
        <authorList>
            <person name="Bhattacharjee A."/>
            <person name="Singh A.K."/>
        </authorList>
    </citation>
    <scope>NUCLEOTIDE SEQUENCE</scope>
    <source>
        <strain evidence="1">S1</strain>
    </source>
</reference>
<comment type="caution">
    <text evidence="1">The sequence shown here is derived from an EMBL/GenBank/DDBJ whole genome shotgun (WGS) entry which is preliminary data.</text>
</comment>
<protein>
    <submittedName>
        <fullName evidence="1">Uncharacterized protein</fullName>
    </submittedName>
</protein>
<dbReference type="RefSeq" id="WP_268380303.1">
    <property type="nucleotide sequence ID" value="NZ_JAPQTC020000004.1"/>
</dbReference>
<dbReference type="Proteomes" id="UP001074635">
    <property type="component" value="Unassembled WGS sequence"/>
</dbReference>
<evidence type="ECO:0000313" key="2">
    <source>
        <dbReference type="Proteomes" id="UP001074635"/>
    </source>
</evidence>
<dbReference type="EMBL" id="JAPQTC020000004">
    <property type="protein sequence ID" value="MDT8505544.1"/>
    <property type="molecule type" value="Genomic_DNA"/>
</dbReference>
<organism evidence="1 2">
    <name type="scientific">Alcaligenes nematophilus</name>
    <dbReference type="NCBI Taxonomy" id="2994643"/>
    <lineage>
        <taxon>Bacteria</taxon>
        <taxon>Pseudomonadati</taxon>
        <taxon>Pseudomonadota</taxon>
        <taxon>Betaproteobacteria</taxon>
        <taxon>Burkholderiales</taxon>
        <taxon>Alcaligenaceae</taxon>
        <taxon>Alcaligenes</taxon>
    </lineage>
</organism>
<accession>A0ABU3MUW8</accession>
<name>A0ABU3MUW8_9BURK</name>
<keyword evidence="2" id="KW-1185">Reference proteome</keyword>
<proteinExistence type="predicted"/>
<evidence type="ECO:0000313" key="1">
    <source>
        <dbReference type="EMBL" id="MDT8505544.1"/>
    </source>
</evidence>
<sequence>MKDVSLFQKGRFCAVISGSTVFVVEPTLTNWKGQWAEGRYDETWWLYGGQARQRPVCPVVADGLILYGVRPGSNITIEGQQYLCAEGGDVELSFQFPGTYEVTVARWPYLDGRYTIENPPPAK</sequence>